<keyword evidence="1" id="KW-0472">Membrane</keyword>
<organism evidence="2 3">
    <name type="scientific">Paludisphaera borealis</name>
    <dbReference type="NCBI Taxonomy" id="1387353"/>
    <lineage>
        <taxon>Bacteria</taxon>
        <taxon>Pseudomonadati</taxon>
        <taxon>Planctomycetota</taxon>
        <taxon>Planctomycetia</taxon>
        <taxon>Isosphaerales</taxon>
        <taxon>Isosphaeraceae</taxon>
        <taxon>Paludisphaera</taxon>
    </lineage>
</organism>
<dbReference type="KEGG" id="pbor:BSF38_03096"/>
<accession>A0A1U7CRP8</accession>
<keyword evidence="1" id="KW-0812">Transmembrane</keyword>
<dbReference type="RefSeq" id="WP_076347040.1">
    <property type="nucleotide sequence ID" value="NZ_CP019082.1"/>
</dbReference>
<evidence type="ECO:0000313" key="3">
    <source>
        <dbReference type="Proteomes" id="UP000186309"/>
    </source>
</evidence>
<sequence length="298" mass="32794">MSDDRIAPGKKAVASWDDWGAPPATRRWWLPRRKLSLTEGVVIAAIVWVLFCLMLPTGADYDLAHRYPAPVAGVGNDFAGVAGEYDQGASRGRNWRLSILPDGRYSFVWSGCLGVYHRESGSVIPVTGYLVLSPVKQIEPRIKRIFLPIRWGSRSYLIPPESLQEFCDAIINGDEPRHETEASRFYALGLNVRVDGVPELPEPWAAYLRESAVFGAIVEATEGGRVRGDVGSADGLRIGSVLTVQGRGDRYRSRKLRVVAVDEHSCRAEEGDPGEFKNPLEAGWKVVAAREPQATPSP</sequence>
<dbReference type="Proteomes" id="UP000186309">
    <property type="component" value="Chromosome"/>
</dbReference>
<protein>
    <submittedName>
        <fullName evidence="2">Uncharacterized protein</fullName>
    </submittedName>
</protein>
<evidence type="ECO:0000313" key="2">
    <source>
        <dbReference type="EMBL" id="APW61578.1"/>
    </source>
</evidence>
<dbReference type="AlphaFoldDB" id="A0A1U7CRP8"/>
<keyword evidence="3" id="KW-1185">Reference proteome</keyword>
<evidence type="ECO:0000256" key="1">
    <source>
        <dbReference type="SAM" id="Phobius"/>
    </source>
</evidence>
<dbReference type="STRING" id="1387353.BSF38_03096"/>
<feature type="transmembrane region" description="Helical" evidence="1">
    <location>
        <begin position="35"/>
        <end position="56"/>
    </location>
</feature>
<proteinExistence type="predicted"/>
<gene>
    <name evidence="2" type="ORF">BSF38_03096</name>
</gene>
<reference evidence="3" key="1">
    <citation type="submission" date="2016-12" db="EMBL/GenBank/DDBJ databases">
        <title>Comparative genomics of four Isosphaeraceae planctomycetes: a common pool of plasmids and glycoside hydrolase genes.</title>
        <authorList>
            <person name="Ivanova A."/>
        </authorList>
    </citation>
    <scope>NUCLEOTIDE SEQUENCE [LARGE SCALE GENOMIC DNA]</scope>
    <source>
        <strain evidence="3">PX4</strain>
    </source>
</reference>
<dbReference type="OrthoDB" id="262206at2"/>
<name>A0A1U7CRP8_9BACT</name>
<keyword evidence="1" id="KW-1133">Transmembrane helix</keyword>
<dbReference type="EMBL" id="CP019082">
    <property type="protein sequence ID" value="APW61578.1"/>
    <property type="molecule type" value="Genomic_DNA"/>
</dbReference>